<evidence type="ECO:0000259" key="2">
    <source>
        <dbReference type="SMART" id="SM00563"/>
    </source>
</evidence>
<dbReference type="SMART" id="SM00563">
    <property type="entry name" value="PlsC"/>
    <property type="match status" value="1"/>
</dbReference>
<keyword evidence="1" id="KW-1133">Transmembrane helix</keyword>
<name>A0A940IF88_9BACT</name>
<dbReference type="GO" id="GO:0016287">
    <property type="term" value="F:glycerone-phosphate O-acyltransferase activity"/>
    <property type="evidence" value="ECO:0007669"/>
    <property type="project" value="TreeGrafter"/>
</dbReference>
<reference evidence="3" key="2">
    <citation type="journal article" date="2021" name="PeerJ">
        <title>Extensive microbial diversity within the chicken gut microbiome revealed by metagenomics and culture.</title>
        <authorList>
            <person name="Gilroy R."/>
            <person name="Ravi A."/>
            <person name="Getino M."/>
            <person name="Pursley I."/>
            <person name="Horton D.L."/>
            <person name="Alikhan N.F."/>
            <person name="Baker D."/>
            <person name="Gharbi K."/>
            <person name="Hall N."/>
            <person name="Watson M."/>
            <person name="Adriaenssens E.M."/>
            <person name="Foster-Nyarko E."/>
            <person name="Jarju S."/>
            <person name="Secka A."/>
            <person name="Antonio M."/>
            <person name="Oren A."/>
            <person name="Chaudhuri R.R."/>
            <person name="La Ragione R."/>
            <person name="Hildebrand F."/>
            <person name="Pallen M.J."/>
        </authorList>
    </citation>
    <scope>NUCLEOTIDE SEQUENCE</scope>
    <source>
        <strain evidence="3">3924</strain>
    </source>
</reference>
<evidence type="ECO:0000313" key="3">
    <source>
        <dbReference type="EMBL" id="MBO8440342.1"/>
    </source>
</evidence>
<keyword evidence="1" id="KW-0812">Transmembrane</keyword>
<sequence>MAIQDNNWLYSLLRYYVDYTFEMAYSDVEYHGTENIPHDGAVIFAPNHTNALMDALAVLIVDHKPTVFVARADIFKRPFFAKLLTFFKIMPIMRMRDGRDNLKKNDDIMEKAVEVLKSGVPFCIMAEGTHRMRHGLLPLVKGIFRIALMADRQIAGAMPVYIVPMGIEYGSYVRFGSSLFLQTGEPINVTDFVREHSGMEQPELIMALRAELSERMKSLIFCVDDDENYDAVVDLAYLRNRSVQRDMGFKNNSPRERMLANRRTVEDVERWKSEQPEEWTKLLSAAREFAALRREHKISDETLYDKARWGRVMKRCFMMVVSLLYFLYAAIVTAPVTVLSEIMCSRLEDKAFCNSFRYVIVLVLSPIVWILLAVLYAQWLPWFGVISALVLTFPAHVFVHIYAKWFRLVKSSVRFLRNGRLRSLLSDIDGCLSKLR</sequence>
<evidence type="ECO:0000256" key="1">
    <source>
        <dbReference type="SAM" id="Phobius"/>
    </source>
</evidence>
<dbReference type="SUPFAM" id="SSF69593">
    <property type="entry name" value="Glycerol-3-phosphate (1)-acyltransferase"/>
    <property type="match status" value="1"/>
</dbReference>
<dbReference type="PANTHER" id="PTHR31605:SF0">
    <property type="entry name" value="GLYCEROL-3-PHOSPHATE O-ACYLTRANSFERASE 1"/>
    <property type="match status" value="1"/>
</dbReference>
<feature type="domain" description="Phospholipid/glycerol acyltransferase" evidence="2">
    <location>
        <begin position="42"/>
        <end position="170"/>
    </location>
</feature>
<accession>A0A940IF88</accession>
<comment type="caution">
    <text evidence="3">The sequence shown here is derived from an EMBL/GenBank/DDBJ whole genome shotgun (WGS) entry which is preliminary data.</text>
</comment>
<dbReference type="AlphaFoldDB" id="A0A940IF88"/>
<keyword evidence="1" id="KW-0472">Membrane</keyword>
<keyword evidence="3" id="KW-0808">Transferase</keyword>
<dbReference type="InterPro" id="IPR002123">
    <property type="entry name" value="Plipid/glycerol_acylTrfase"/>
</dbReference>
<dbReference type="GO" id="GO:0008654">
    <property type="term" value="P:phospholipid biosynthetic process"/>
    <property type="evidence" value="ECO:0007669"/>
    <property type="project" value="TreeGrafter"/>
</dbReference>
<dbReference type="EMBL" id="JADIMV010000116">
    <property type="protein sequence ID" value="MBO8440342.1"/>
    <property type="molecule type" value="Genomic_DNA"/>
</dbReference>
<feature type="transmembrane region" description="Helical" evidence="1">
    <location>
        <begin position="317"/>
        <end position="344"/>
    </location>
</feature>
<gene>
    <name evidence="3" type="ORF">IAC51_06790</name>
</gene>
<dbReference type="Proteomes" id="UP000712007">
    <property type="component" value="Unassembled WGS sequence"/>
</dbReference>
<keyword evidence="3" id="KW-0012">Acyltransferase</keyword>
<dbReference type="GO" id="GO:0004366">
    <property type="term" value="F:glycerol-3-phosphate O-acyltransferase activity"/>
    <property type="evidence" value="ECO:0007669"/>
    <property type="project" value="TreeGrafter"/>
</dbReference>
<dbReference type="PANTHER" id="PTHR31605">
    <property type="entry name" value="GLYCEROL-3-PHOSPHATE O-ACYLTRANSFERASE 1"/>
    <property type="match status" value="1"/>
</dbReference>
<protein>
    <submittedName>
        <fullName evidence="3">1-acyl-sn-glycerol-3-phosphate acyltransferase</fullName>
    </submittedName>
</protein>
<dbReference type="InterPro" id="IPR052744">
    <property type="entry name" value="GPAT/DAPAT"/>
</dbReference>
<proteinExistence type="predicted"/>
<feature type="transmembrane region" description="Helical" evidence="1">
    <location>
        <begin position="356"/>
        <end position="376"/>
    </location>
</feature>
<feature type="transmembrane region" description="Helical" evidence="1">
    <location>
        <begin position="382"/>
        <end position="403"/>
    </location>
</feature>
<dbReference type="Pfam" id="PF01553">
    <property type="entry name" value="Acyltransferase"/>
    <property type="match status" value="1"/>
</dbReference>
<evidence type="ECO:0000313" key="4">
    <source>
        <dbReference type="Proteomes" id="UP000712007"/>
    </source>
</evidence>
<organism evidence="3 4">
    <name type="scientific">Candidatus Aphodosoma intestinipullorum</name>
    <dbReference type="NCBI Taxonomy" id="2840674"/>
    <lineage>
        <taxon>Bacteria</taxon>
        <taxon>Pseudomonadati</taxon>
        <taxon>Bacteroidota</taxon>
        <taxon>Bacteroidia</taxon>
        <taxon>Bacteroidales</taxon>
        <taxon>Candidatus Aphodosoma</taxon>
    </lineage>
</organism>
<reference evidence="3" key="1">
    <citation type="submission" date="2020-10" db="EMBL/GenBank/DDBJ databases">
        <authorList>
            <person name="Gilroy R."/>
        </authorList>
    </citation>
    <scope>NUCLEOTIDE SEQUENCE</scope>
    <source>
        <strain evidence="3">3924</strain>
    </source>
</reference>